<keyword evidence="2 8" id="KW-0240">DNA-directed RNA polymerase</keyword>
<dbReference type="OrthoDB" id="10248581at2759"/>
<comment type="subcellular location">
    <subcellularLocation>
        <location evidence="1">Nucleus</location>
    </subcellularLocation>
</comment>
<name>A0A5B0NXY9_PUCGR</name>
<dbReference type="PANTHER" id="PTHR13946:SF16">
    <property type="entry name" value="DNA-DIRECTED RNA POLYMERASE II SUBUNIT RPB11"/>
    <property type="match status" value="1"/>
</dbReference>
<dbReference type="EMBL" id="VSWC01000079">
    <property type="protein sequence ID" value="KAA1094101.1"/>
    <property type="molecule type" value="Genomic_DNA"/>
</dbReference>
<dbReference type="InterPro" id="IPR022905">
    <property type="entry name" value="Rpo11-like"/>
</dbReference>
<dbReference type="AlphaFoldDB" id="A0A5B0NXY9"/>
<dbReference type="HAMAP" id="MF_00261">
    <property type="entry name" value="RNApol_arch_Rpo11"/>
    <property type="match status" value="1"/>
</dbReference>
<evidence type="ECO:0000256" key="4">
    <source>
        <dbReference type="ARBA" id="ARBA00023242"/>
    </source>
</evidence>
<dbReference type="GO" id="GO:0006366">
    <property type="term" value="P:transcription by RNA polymerase II"/>
    <property type="evidence" value="ECO:0007669"/>
    <property type="project" value="InterPro"/>
</dbReference>
<dbReference type="PROSITE" id="PS01154">
    <property type="entry name" value="RNA_POL_L_13KD"/>
    <property type="match status" value="1"/>
</dbReference>
<sequence>MPACGAILTIGWTGRGQRRIRVRSFVSSRKRPQQQLQTQSNPNTLRKAPFDRSTNSVSQPGDDFLFFLPSYHSFNRLIDSHIPLFFLEVAILTRLARVSLGLALNVYRLHSDHQPHVCNSCSKTPLSRLGAATHRPLHLGIMNAPNRYELYTLGEGESKLLIDEDTKIPNACTVTVNKEDHTLANMLRSQLLQFPYVIFAGYKVPHPLEPRFIIKVQTDGSHTPIQAIQEAVKTLILTLDKMRNLLQNEFRLAKTVGVGEMMLDSSGVGAGNLDDGLGPLNGSHPNPSLSGNALSGFGASSSAHQGGYGTSNGLDYSAGGSGYNF</sequence>
<keyword evidence="9" id="KW-1185">Reference proteome</keyword>
<protein>
    <submittedName>
        <fullName evidence="8">DNA-directed RNA polymerase II core subunit</fullName>
    </submittedName>
</protein>
<dbReference type="InterPro" id="IPR036603">
    <property type="entry name" value="RBP11-like"/>
</dbReference>
<dbReference type="InterPro" id="IPR009025">
    <property type="entry name" value="RBP11-like_dimer"/>
</dbReference>
<dbReference type="SUPFAM" id="SSF55257">
    <property type="entry name" value="RBP11-like subunits of RNA polymerase"/>
    <property type="match status" value="1"/>
</dbReference>
<feature type="region of interest" description="Disordered" evidence="6">
    <location>
        <begin position="30"/>
        <end position="56"/>
    </location>
</feature>
<comment type="caution">
    <text evidence="8">The sequence shown here is derived from an EMBL/GenBank/DDBJ whole genome shotgun (WGS) entry which is preliminary data.</text>
</comment>
<keyword evidence="4" id="KW-0539">Nucleus</keyword>
<gene>
    <name evidence="8" type="primary">RPB11_1</name>
    <name evidence="8" type="ORF">PGT21_009772</name>
</gene>
<keyword evidence="3" id="KW-0804">Transcription</keyword>
<evidence type="ECO:0000256" key="1">
    <source>
        <dbReference type="ARBA" id="ARBA00004123"/>
    </source>
</evidence>
<dbReference type="InterPro" id="IPR008193">
    <property type="entry name" value="RNA_pol_Rpb11_13-16kDa_CS"/>
</dbReference>
<feature type="compositionally biased region" description="Polar residues" evidence="6">
    <location>
        <begin position="33"/>
        <end position="44"/>
    </location>
</feature>
<feature type="compositionally biased region" description="Polar residues" evidence="6">
    <location>
        <begin position="283"/>
        <end position="293"/>
    </location>
</feature>
<accession>A0A5B0NXY9</accession>
<dbReference type="InterPro" id="IPR037685">
    <property type="entry name" value="RBP11"/>
</dbReference>
<dbReference type="Pfam" id="PF13656">
    <property type="entry name" value="RNA_pol_L_2"/>
    <property type="match status" value="1"/>
</dbReference>
<dbReference type="GO" id="GO:0046983">
    <property type="term" value="F:protein dimerization activity"/>
    <property type="evidence" value="ECO:0007669"/>
    <property type="project" value="InterPro"/>
</dbReference>
<dbReference type="GO" id="GO:0003899">
    <property type="term" value="F:DNA-directed RNA polymerase activity"/>
    <property type="evidence" value="ECO:0007669"/>
    <property type="project" value="InterPro"/>
</dbReference>
<evidence type="ECO:0000313" key="9">
    <source>
        <dbReference type="Proteomes" id="UP000324748"/>
    </source>
</evidence>
<dbReference type="Proteomes" id="UP000324748">
    <property type="component" value="Unassembled WGS sequence"/>
</dbReference>
<feature type="region of interest" description="Disordered" evidence="6">
    <location>
        <begin position="274"/>
        <end position="293"/>
    </location>
</feature>
<comment type="similarity">
    <text evidence="5">Belongs to the archaeal Rpo11/eukaryotic RPB11/RPC19 RNA polymerase subunit family.</text>
</comment>
<evidence type="ECO:0000256" key="5">
    <source>
        <dbReference type="ARBA" id="ARBA00025751"/>
    </source>
</evidence>
<evidence type="ECO:0000256" key="3">
    <source>
        <dbReference type="ARBA" id="ARBA00023163"/>
    </source>
</evidence>
<dbReference type="GO" id="GO:0005665">
    <property type="term" value="C:RNA polymerase II, core complex"/>
    <property type="evidence" value="ECO:0007669"/>
    <property type="project" value="InterPro"/>
</dbReference>
<dbReference type="Gene3D" id="3.30.1360.10">
    <property type="entry name" value="RNA polymerase, RBP11-like subunit"/>
    <property type="match status" value="1"/>
</dbReference>
<evidence type="ECO:0000259" key="7">
    <source>
        <dbReference type="Pfam" id="PF13656"/>
    </source>
</evidence>
<dbReference type="PANTHER" id="PTHR13946">
    <property type="entry name" value="DNA-DIRECTED RNA POLYMERASE I,II,III"/>
    <property type="match status" value="1"/>
</dbReference>
<dbReference type="GO" id="GO:0003677">
    <property type="term" value="F:DNA binding"/>
    <property type="evidence" value="ECO:0007669"/>
    <property type="project" value="InterPro"/>
</dbReference>
<evidence type="ECO:0000256" key="6">
    <source>
        <dbReference type="SAM" id="MobiDB-lite"/>
    </source>
</evidence>
<dbReference type="CDD" id="cd06926">
    <property type="entry name" value="RNAP_II_RPB11"/>
    <property type="match status" value="1"/>
</dbReference>
<proteinExistence type="inferred from homology"/>
<evidence type="ECO:0000256" key="2">
    <source>
        <dbReference type="ARBA" id="ARBA00022478"/>
    </source>
</evidence>
<organism evidence="8 9">
    <name type="scientific">Puccinia graminis f. sp. tritici</name>
    <dbReference type="NCBI Taxonomy" id="56615"/>
    <lineage>
        <taxon>Eukaryota</taxon>
        <taxon>Fungi</taxon>
        <taxon>Dikarya</taxon>
        <taxon>Basidiomycota</taxon>
        <taxon>Pucciniomycotina</taxon>
        <taxon>Pucciniomycetes</taxon>
        <taxon>Pucciniales</taxon>
        <taxon>Pucciniaceae</taxon>
        <taxon>Puccinia</taxon>
    </lineage>
</organism>
<feature type="domain" description="DNA-directed RNA polymerase RBP11-like dimerisation" evidence="7">
    <location>
        <begin position="172"/>
        <end position="243"/>
    </location>
</feature>
<evidence type="ECO:0000313" key="8">
    <source>
        <dbReference type="EMBL" id="KAA1094101.1"/>
    </source>
</evidence>
<reference evidence="8 9" key="1">
    <citation type="submission" date="2019-05" db="EMBL/GenBank/DDBJ databases">
        <title>Emergence of the Ug99 lineage of the wheat stem rust pathogen through somatic hybridization.</title>
        <authorList>
            <person name="Li F."/>
            <person name="Upadhyaya N.M."/>
            <person name="Sperschneider J."/>
            <person name="Matny O."/>
            <person name="Nguyen-Phuc H."/>
            <person name="Mago R."/>
            <person name="Raley C."/>
            <person name="Miller M.E."/>
            <person name="Silverstein K.A.T."/>
            <person name="Henningsen E."/>
            <person name="Hirsch C.D."/>
            <person name="Visser B."/>
            <person name="Pretorius Z.A."/>
            <person name="Steffenson B.J."/>
            <person name="Schwessinger B."/>
            <person name="Dodds P.N."/>
            <person name="Figueroa M."/>
        </authorList>
    </citation>
    <scope>NUCLEOTIDE SEQUENCE [LARGE SCALE GENOMIC DNA]</scope>
    <source>
        <strain evidence="8">21-0</strain>
    </source>
</reference>